<accession>A0A1I7YZY8</accession>
<dbReference type="InterPro" id="IPR000008">
    <property type="entry name" value="C2_dom"/>
</dbReference>
<dbReference type="PANTHER" id="PTHR10024:SF344">
    <property type="entry name" value="SYNAPTOTAGMIN-7"/>
    <property type="match status" value="1"/>
</dbReference>
<name>A0A1I7YZY8_9BILA</name>
<dbReference type="InterPro" id="IPR035892">
    <property type="entry name" value="C2_domain_sf"/>
</dbReference>
<dbReference type="GO" id="GO:0001786">
    <property type="term" value="F:phosphatidylserine binding"/>
    <property type="evidence" value="ECO:0007669"/>
    <property type="project" value="TreeGrafter"/>
</dbReference>
<sequence>MYDDDEIQQAKLFRPENLSPQLTVGTNAQLVQPNFFRSRLSQSIPWKSASQQVIDTLKPECVQEYRGKINFSLNFDQDTGTLYVHILEAIDLPVRDITGSSDPYVRVFFLPGASVCLRTKVHRRNLHPKFQQTLSFREALVRFSDLRIVTEHTKRVRQGSSAMDRLAACHAMHGFLTAHGPRRGGHATSPSCNHLKGRVACGRSLSLADRRGLISPGRSAARGLISPVPSSQRHSLKKLQDMTMVMQVMDYDRFSSDDPIGEILLPLKNVKFDKSPIYWKHLQRTTVSKDQAGELMLSLCYLPDVGKITVSVIKARDLPGKDRIGTTDPYVKLWLVQQGNKLEKRKTSVKPQTLQPVFNESFAFQVPAKDKLEEEVNLVASVMNYDLLSSNEEIGHTIIGSLGSESGARQWKEALDHPETPVALWHKLCPKW</sequence>
<dbReference type="PANTHER" id="PTHR10024">
    <property type="entry name" value="SYNAPTOTAGMIN"/>
    <property type="match status" value="1"/>
</dbReference>
<dbReference type="GO" id="GO:0006906">
    <property type="term" value="P:vesicle fusion"/>
    <property type="evidence" value="ECO:0007669"/>
    <property type="project" value="TreeGrafter"/>
</dbReference>
<dbReference type="SMART" id="SM00239">
    <property type="entry name" value="C2"/>
    <property type="match status" value="2"/>
</dbReference>
<protein>
    <submittedName>
        <fullName evidence="4">C2 domain-containing protein</fullName>
    </submittedName>
</protein>
<keyword evidence="3" id="KW-1185">Reference proteome</keyword>
<dbReference type="Gene3D" id="2.60.40.150">
    <property type="entry name" value="C2 domain"/>
    <property type="match status" value="3"/>
</dbReference>
<dbReference type="WBParaSite" id="L893_g21389.t2">
    <property type="protein sequence ID" value="L893_g21389.t2"/>
    <property type="gene ID" value="L893_g21389"/>
</dbReference>
<dbReference type="GO" id="GO:0030424">
    <property type="term" value="C:axon"/>
    <property type="evidence" value="ECO:0007669"/>
    <property type="project" value="TreeGrafter"/>
</dbReference>
<evidence type="ECO:0000256" key="1">
    <source>
        <dbReference type="ARBA" id="ARBA00022737"/>
    </source>
</evidence>
<evidence type="ECO:0000313" key="4">
    <source>
        <dbReference type="WBParaSite" id="L893_g21389.t2"/>
    </source>
</evidence>
<evidence type="ECO:0000313" key="3">
    <source>
        <dbReference type="Proteomes" id="UP000095287"/>
    </source>
</evidence>
<dbReference type="GO" id="GO:0000149">
    <property type="term" value="F:SNARE binding"/>
    <property type="evidence" value="ECO:0007669"/>
    <property type="project" value="TreeGrafter"/>
</dbReference>
<dbReference type="AlphaFoldDB" id="A0A1I7YZY8"/>
<dbReference type="PRINTS" id="PR00399">
    <property type="entry name" value="SYNAPTOTAGMN"/>
</dbReference>
<dbReference type="Proteomes" id="UP000095287">
    <property type="component" value="Unplaced"/>
</dbReference>
<dbReference type="PROSITE" id="PS50004">
    <property type="entry name" value="C2"/>
    <property type="match status" value="2"/>
</dbReference>
<feature type="domain" description="C2" evidence="2">
    <location>
        <begin position="291"/>
        <end position="426"/>
    </location>
</feature>
<dbReference type="GO" id="GO:0005886">
    <property type="term" value="C:plasma membrane"/>
    <property type="evidence" value="ECO:0007669"/>
    <property type="project" value="TreeGrafter"/>
</dbReference>
<feature type="domain" description="C2" evidence="2">
    <location>
        <begin position="65"/>
        <end position="186"/>
    </location>
</feature>
<dbReference type="GO" id="GO:0030276">
    <property type="term" value="F:clathrin binding"/>
    <property type="evidence" value="ECO:0007669"/>
    <property type="project" value="TreeGrafter"/>
</dbReference>
<reference evidence="4" key="1">
    <citation type="submission" date="2016-11" db="UniProtKB">
        <authorList>
            <consortium name="WormBaseParasite"/>
        </authorList>
    </citation>
    <scope>IDENTIFICATION</scope>
</reference>
<dbReference type="SUPFAM" id="SSF49562">
    <property type="entry name" value="C2 domain (Calcium/lipid-binding domain, CaLB)"/>
    <property type="match status" value="2"/>
</dbReference>
<proteinExistence type="predicted"/>
<dbReference type="GO" id="GO:0098793">
    <property type="term" value="C:presynapse"/>
    <property type="evidence" value="ECO:0007669"/>
    <property type="project" value="GOC"/>
</dbReference>
<keyword evidence="1" id="KW-0677">Repeat</keyword>
<dbReference type="GO" id="GO:0005509">
    <property type="term" value="F:calcium ion binding"/>
    <property type="evidence" value="ECO:0007669"/>
    <property type="project" value="TreeGrafter"/>
</dbReference>
<organism evidence="3 4">
    <name type="scientific">Steinernema glaseri</name>
    <dbReference type="NCBI Taxonomy" id="37863"/>
    <lineage>
        <taxon>Eukaryota</taxon>
        <taxon>Metazoa</taxon>
        <taxon>Ecdysozoa</taxon>
        <taxon>Nematoda</taxon>
        <taxon>Chromadorea</taxon>
        <taxon>Rhabditida</taxon>
        <taxon>Tylenchina</taxon>
        <taxon>Panagrolaimomorpha</taxon>
        <taxon>Strongyloidoidea</taxon>
        <taxon>Steinernematidae</taxon>
        <taxon>Steinernema</taxon>
    </lineage>
</organism>
<dbReference type="InterPro" id="IPR001565">
    <property type="entry name" value="Synaptotagmin"/>
</dbReference>
<evidence type="ECO:0000259" key="2">
    <source>
        <dbReference type="PROSITE" id="PS50004"/>
    </source>
</evidence>
<dbReference type="GO" id="GO:0005544">
    <property type="term" value="F:calcium-dependent phospholipid binding"/>
    <property type="evidence" value="ECO:0007669"/>
    <property type="project" value="TreeGrafter"/>
</dbReference>
<dbReference type="Pfam" id="PF00168">
    <property type="entry name" value="C2"/>
    <property type="match status" value="3"/>
</dbReference>
<dbReference type="GO" id="GO:0070382">
    <property type="term" value="C:exocytic vesicle"/>
    <property type="evidence" value="ECO:0007669"/>
    <property type="project" value="TreeGrafter"/>
</dbReference>
<dbReference type="FunFam" id="2.60.40.150:FF:000329">
    <property type="entry name" value="SyNapTotagmin"/>
    <property type="match status" value="1"/>
</dbReference>
<dbReference type="GO" id="GO:0048791">
    <property type="term" value="P:calcium ion-regulated exocytosis of neurotransmitter"/>
    <property type="evidence" value="ECO:0007669"/>
    <property type="project" value="TreeGrafter"/>
</dbReference>
<dbReference type="CDD" id="cd00276">
    <property type="entry name" value="C2B_Synaptotagmin"/>
    <property type="match status" value="1"/>
</dbReference>